<organism evidence="2 3">
    <name type="scientific">Podospora appendiculata</name>
    <dbReference type="NCBI Taxonomy" id="314037"/>
    <lineage>
        <taxon>Eukaryota</taxon>
        <taxon>Fungi</taxon>
        <taxon>Dikarya</taxon>
        <taxon>Ascomycota</taxon>
        <taxon>Pezizomycotina</taxon>
        <taxon>Sordariomycetes</taxon>
        <taxon>Sordariomycetidae</taxon>
        <taxon>Sordariales</taxon>
        <taxon>Podosporaceae</taxon>
        <taxon>Podospora</taxon>
    </lineage>
</organism>
<feature type="compositionally biased region" description="Basic residues" evidence="1">
    <location>
        <begin position="189"/>
        <end position="204"/>
    </location>
</feature>
<reference evidence="2" key="1">
    <citation type="journal article" date="2023" name="Mol. Phylogenet. Evol.">
        <title>Genome-scale phylogeny and comparative genomics of the fungal order Sordariales.</title>
        <authorList>
            <person name="Hensen N."/>
            <person name="Bonometti L."/>
            <person name="Westerberg I."/>
            <person name="Brannstrom I.O."/>
            <person name="Guillou S."/>
            <person name="Cros-Aarteil S."/>
            <person name="Calhoun S."/>
            <person name="Haridas S."/>
            <person name="Kuo A."/>
            <person name="Mondo S."/>
            <person name="Pangilinan J."/>
            <person name="Riley R."/>
            <person name="LaButti K."/>
            <person name="Andreopoulos B."/>
            <person name="Lipzen A."/>
            <person name="Chen C."/>
            <person name="Yan M."/>
            <person name="Daum C."/>
            <person name="Ng V."/>
            <person name="Clum A."/>
            <person name="Steindorff A."/>
            <person name="Ohm R.A."/>
            <person name="Martin F."/>
            <person name="Silar P."/>
            <person name="Natvig D.O."/>
            <person name="Lalanne C."/>
            <person name="Gautier V."/>
            <person name="Ament-Velasquez S.L."/>
            <person name="Kruys A."/>
            <person name="Hutchinson M.I."/>
            <person name="Powell A.J."/>
            <person name="Barry K."/>
            <person name="Miller A.N."/>
            <person name="Grigoriev I.V."/>
            <person name="Debuchy R."/>
            <person name="Gladieux P."/>
            <person name="Hiltunen Thoren M."/>
            <person name="Johannesson H."/>
        </authorList>
    </citation>
    <scope>NUCLEOTIDE SEQUENCE</scope>
    <source>
        <strain evidence="2">CBS 314.62</strain>
    </source>
</reference>
<sequence>MSTAQYQKCKKEHQKTSNPPRQSSFPQNSTTKQSESHQPKPAKETTVTPRTHPICPLPVFNPRVRFRFYSQLSTRTKHPNIHSSIHPSTHLPIYLASVSNFSFHTRARRGGREGRGDILSWFFFSSRKTHPSLSQASQAAEPQQRRRRSRCINQSISRAETQKQWNTKAMEHKSNGTQKQWNTKAMEHKSHRKGTIARPGKRLS</sequence>
<dbReference type="EMBL" id="JAULSO010000002">
    <property type="protein sequence ID" value="KAK3688511.1"/>
    <property type="molecule type" value="Genomic_DNA"/>
</dbReference>
<reference evidence="2" key="2">
    <citation type="submission" date="2023-06" db="EMBL/GenBank/DDBJ databases">
        <authorList>
            <consortium name="Lawrence Berkeley National Laboratory"/>
            <person name="Haridas S."/>
            <person name="Hensen N."/>
            <person name="Bonometti L."/>
            <person name="Westerberg I."/>
            <person name="Brannstrom I.O."/>
            <person name="Guillou S."/>
            <person name="Cros-Aarteil S."/>
            <person name="Calhoun S."/>
            <person name="Kuo A."/>
            <person name="Mondo S."/>
            <person name="Pangilinan J."/>
            <person name="Riley R."/>
            <person name="Labutti K."/>
            <person name="Andreopoulos B."/>
            <person name="Lipzen A."/>
            <person name="Chen C."/>
            <person name="Yanf M."/>
            <person name="Daum C."/>
            <person name="Ng V."/>
            <person name="Clum A."/>
            <person name="Steindorff A."/>
            <person name="Ohm R."/>
            <person name="Martin F."/>
            <person name="Silar P."/>
            <person name="Natvig D."/>
            <person name="Lalanne C."/>
            <person name="Gautier V."/>
            <person name="Ament-Velasquez S.L."/>
            <person name="Kruys A."/>
            <person name="Hutchinson M.I."/>
            <person name="Powell A.J."/>
            <person name="Barry K."/>
            <person name="Miller A.N."/>
            <person name="Grigoriev I.V."/>
            <person name="Debuchy R."/>
            <person name="Gladieux P."/>
            <person name="Thoren M.H."/>
            <person name="Johannesson H."/>
        </authorList>
    </citation>
    <scope>NUCLEOTIDE SEQUENCE</scope>
    <source>
        <strain evidence="2">CBS 314.62</strain>
    </source>
</reference>
<evidence type="ECO:0000313" key="2">
    <source>
        <dbReference type="EMBL" id="KAK3688511.1"/>
    </source>
</evidence>
<dbReference type="AlphaFoldDB" id="A0AAE0X9T9"/>
<feature type="region of interest" description="Disordered" evidence="1">
    <location>
        <begin position="169"/>
        <end position="204"/>
    </location>
</feature>
<proteinExistence type="predicted"/>
<feature type="region of interest" description="Disordered" evidence="1">
    <location>
        <begin position="1"/>
        <end position="56"/>
    </location>
</feature>
<name>A0AAE0X9T9_9PEZI</name>
<gene>
    <name evidence="2" type="ORF">B0T22DRAFT_156131</name>
</gene>
<feature type="compositionally biased region" description="Polar residues" evidence="1">
    <location>
        <begin position="16"/>
        <end position="33"/>
    </location>
</feature>
<keyword evidence="3" id="KW-1185">Reference proteome</keyword>
<evidence type="ECO:0000313" key="3">
    <source>
        <dbReference type="Proteomes" id="UP001270362"/>
    </source>
</evidence>
<comment type="caution">
    <text evidence="2">The sequence shown here is derived from an EMBL/GenBank/DDBJ whole genome shotgun (WGS) entry which is preliminary data.</text>
</comment>
<accession>A0AAE0X9T9</accession>
<dbReference type="Proteomes" id="UP001270362">
    <property type="component" value="Unassembled WGS sequence"/>
</dbReference>
<feature type="compositionally biased region" description="Basic and acidic residues" evidence="1">
    <location>
        <begin position="34"/>
        <end position="43"/>
    </location>
</feature>
<evidence type="ECO:0000256" key="1">
    <source>
        <dbReference type="SAM" id="MobiDB-lite"/>
    </source>
</evidence>
<protein>
    <submittedName>
        <fullName evidence="2">Uncharacterized protein</fullName>
    </submittedName>
</protein>